<keyword evidence="2" id="KW-0812">Transmembrane</keyword>
<keyword evidence="2" id="KW-1133">Transmembrane helix</keyword>
<evidence type="ECO:0000256" key="2">
    <source>
        <dbReference type="SAM" id="Phobius"/>
    </source>
</evidence>
<sequence length="405" mass="46642">MLTVEKQVKCFLYVIYLILLIIACIVGMILVIKSFGETRETRLEVYEDDIEHWNLTKRDEFLNNQFLIQYEDNGSLVDSEGNLAQITEESVEHQLMEDKHGPLPEYLPLYYSKKESSSWFGIKNAFSKFNSSEMLKFNITVEESPENQSISVPELPLYKITKIKMAVASGCHRTHGHYEETGKTCYIYSILTHACVQIDKDAGGKWHLNTNKRTKAFGCYSQYHNATSYTVVPLEPGQRIEDKFPYTLGDITWEIRSAYDPLLLAEVLTEDTNNFGLSSTELRFLGIGLLFCCGGLTIQPTCWIYNLCKQGRDIYNARAKRSMNYREDYYIDEYDPGRSNHGLQRGNPPIQNSIEPSGDQGIGLQNVMDEIELEKGKAEKTFNRSKMNHFPKRVKKKGDYESYYE</sequence>
<dbReference type="Proteomes" id="UP001295684">
    <property type="component" value="Unassembled WGS sequence"/>
</dbReference>
<reference evidence="3" key="1">
    <citation type="submission" date="2023-07" db="EMBL/GenBank/DDBJ databases">
        <authorList>
            <consortium name="AG Swart"/>
            <person name="Singh M."/>
            <person name="Singh A."/>
            <person name="Seah K."/>
            <person name="Emmerich C."/>
        </authorList>
    </citation>
    <scope>NUCLEOTIDE SEQUENCE</scope>
    <source>
        <strain evidence="3">DP1</strain>
    </source>
</reference>
<feature type="transmembrane region" description="Helical" evidence="2">
    <location>
        <begin position="12"/>
        <end position="32"/>
    </location>
</feature>
<keyword evidence="4" id="KW-1185">Reference proteome</keyword>
<evidence type="ECO:0000313" key="4">
    <source>
        <dbReference type="Proteomes" id="UP001295684"/>
    </source>
</evidence>
<dbReference type="EMBL" id="CAMPGE010012781">
    <property type="protein sequence ID" value="CAI2371540.1"/>
    <property type="molecule type" value="Genomic_DNA"/>
</dbReference>
<evidence type="ECO:0000256" key="1">
    <source>
        <dbReference type="SAM" id="MobiDB-lite"/>
    </source>
</evidence>
<dbReference type="AlphaFoldDB" id="A0AAD1UQX8"/>
<accession>A0AAD1UQX8</accession>
<keyword evidence="2" id="KW-0472">Membrane</keyword>
<organism evidence="3 4">
    <name type="scientific">Euplotes crassus</name>
    <dbReference type="NCBI Taxonomy" id="5936"/>
    <lineage>
        <taxon>Eukaryota</taxon>
        <taxon>Sar</taxon>
        <taxon>Alveolata</taxon>
        <taxon>Ciliophora</taxon>
        <taxon>Intramacronucleata</taxon>
        <taxon>Spirotrichea</taxon>
        <taxon>Hypotrichia</taxon>
        <taxon>Euplotida</taxon>
        <taxon>Euplotidae</taxon>
        <taxon>Moneuplotes</taxon>
    </lineage>
</organism>
<proteinExistence type="predicted"/>
<comment type="caution">
    <text evidence="3">The sequence shown here is derived from an EMBL/GenBank/DDBJ whole genome shotgun (WGS) entry which is preliminary data.</text>
</comment>
<dbReference type="PROSITE" id="PS51257">
    <property type="entry name" value="PROKAR_LIPOPROTEIN"/>
    <property type="match status" value="1"/>
</dbReference>
<feature type="region of interest" description="Disordered" evidence="1">
    <location>
        <begin position="337"/>
        <end position="361"/>
    </location>
</feature>
<name>A0AAD1UQX8_EUPCR</name>
<evidence type="ECO:0000313" key="3">
    <source>
        <dbReference type="EMBL" id="CAI2371540.1"/>
    </source>
</evidence>
<protein>
    <submittedName>
        <fullName evidence="3">Uncharacterized protein</fullName>
    </submittedName>
</protein>
<gene>
    <name evidence="3" type="ORF">ECRASSUSDP1_LOCUS12864</name>
</gene>